<evidence type="ECO:0000313" key="2">
    <source>
        <dbReference type="Proteomes" id="UP001165960"/>
    </source>
</evidence>
<evidence type="ECO:0000313" key="1">
    <source>
        <dbReference type="EMBL" id="KAJ9049239.1"/>
    </source>
</evidence>
<name>A0ACC2RGQ8_9FUNG</name>
<keyword evidence="2" id="KW-1185">Reference proteome</keyword>
<comment type="caution">
    <text evidence="1">The sequence shown here is derived from an EMBL/GenBank/DDBJ whole genome shotgun (WGS) entry which is preliminary data.</text>
</comment>
<accession>A0ACC2RGQ8</accession>
<proteinExistence type="predicted"/>
<dbReference type="EMBL" id="QTSX02007258">
    <property type="protein sequence ID" value="KAJ9049239.1"/>
    <property type="molecule type" value="Genomic_DNA"/>
</dbReference>
<dbReference type="Proteomes" id="UP001165960">
    <property type="component" value="Unassembled WGS sequence"/>
</dbReference>
<organism evidence="1 2">
    <name type="scientific">Entomophthora muscae</name>
    <dbReference type="NCBI Taxonomy" id="34485"/>
    <lineage>
        <taxon>Eukaryota</taxon>
        <taxon>Fungi</taxon>
        <taxon>Fungi incertae sedis</taxon>
        <taxon>Zoopagomycota</taxon>
        <taxon>Entomophthoromycotina</taxon>
        <taxon>Entomophthoromycetes</taxon>
        <taxon>Entomophthorales</taxon>
        <taxon>Entomophthoraceae</taxon>
        <taxon>Entomophthora</taxon>
    </lineage>
</organism>
<protein>
    <submittedName>
        <fullName evidence="1">Uncharacterized protein</fullName>
    </submittedName>
</protein>
<reference evidence="1" key="1">
    <citation type="submission" date="2022-04" db="EMBL/GenBank/DDBJ databases">
        <title>Genome of the entomopathogenic fungus Entomophthora muscae.</title>
        <authorList>
            <person name="Elya C."/>
            <person name="Lovett B.R."/>
            <person name="Lee E."/>
            <person name="Macias A.M."/>
            <person name="Hajek A.E."/>
            <person name="De Bivort B.L."/>
            <person name="Kasson M.T."/>
            <person name="De Fine Licht H.H."/>
            <person name="Stajich J.E."/>
        </authorList>
    </citation>
    <scope>NUCLEOTIDE SEQUENCE</scope>
    <source>
        <strain evidence="1">Berkeley</strain>
    </source>
</reference>
<sequence length="163" mass="17921">MEEVSKTAQTYVGNVCIHKEVDLRLYALKEITGSLALRGILVPHLKLRVDMLNLLQLHSKQVGNLKGITANSVIMYSVSAPKLEFEMAPNEIIIHNSDIASITGLSGDSLKRLDLYNFTFDTFAIKGGSSIETMRLGSINSHSKTLPFGLVQSQHPQIARTAK</sequence>
<gene>
    <name evidence="1" type="ORF">DSO57_1026743</name>
</gene>